<evidence type="ECO:0000313" key="2">
    <source>
        <dbReference type="Proteomes" id="UP001501433"/>
    </source>
</evidence>
<protein>
    <submittedName>
        <fullName evidence="1">Uncharacterized protein</fullName>
    </submittedName>
</protein>
<gene>
    <name evidence="1" type="ORF">GCM10023330_16880</name>
</gene>
<name>A0ABP9CME7_9FLAO</name>
<dbReference type="EMBL" id="BAABJW010000002">
    <property type="protein sequence ID" value="GAA4810432.1"/>
    <property type="molecule type" value="Genomic_DNA"/>
</dbReference>
<accession>A0ABP9CME7</accession>
<keyword evidence="2" id="KW-1185">Reference proteome</keyword>
<comment type="caution">
    <text evidence="1">The sequence shown here is derived from an EMBL/GenBank/DDBJ whole genome shotgun (WGS) entry which is preliminary data.</text>
</comment>
<organism evidence="1 2">
    <name type="scientific">Litoribaculum gwangyangense</name>
    <dbReference type="NCBI Taxonomy" id="1130722"/>
    <lineage>
        <taxon>Bacteria</taxon>
        <taxon>Pseudomonadati</taxon>
        <taxon>Bacteroidota</taxon>
        <taxon>Flavobacteriia</taxon>
        <taxon>Flavobacteriales</taxon>
        <taxon>Flavobacteriaceae</taxon>
        <taxon>Litoribaculum</taxon>
    </lineage>
</organism>
<dbReference type="Proteomes" id="UP001501433">
    <property type="component" value="Unassembled WGS sequence"/>
</dbReference>
<reference evidence="2" key="1">
    <citation type="journal article" date="2019" name="Int. J. Syst. Evol. Microbiol.">
        <title>The Global Catalogue of Microorganisms (GCM) 10K type strain sequencing project: providing services to taxonomists for standard genome sequencing and annotation.</title>
        <authorList>
            <consortium name="The Broad Institute Genomics Platform"/>
            <consortium name="The Broad Institute Genome Sequencing Center for Infectious Disease"/>
            <person name="Wu L."/>
            <person name="Ma J."/>
        </authorList>
    </citation>
    <scope>NUCLEOTIDE SEQUENCE [LARGE SCALE GENOMIC DNA]</scope>
    <source>
        <strain evidence="2">JCM 18325</strain>
    </source>
</reference>
<proteinExistence type="predicted"/>
<dbReference type="RefSeq" id="WP_345276515.1">
    <property type="nucleotide sequence ID" value="NZ_BAABJW010000002.1"/>
</dbReference>
<evidence type="ECO:0000313" key="1">
    <source>
        <dbReference type="EMBL" id="GAA4810432.1"/>
    </source>
</evidence>
<sequence>MTKNFIFSLFIFISFNCSYSQDTYEFIGGIKLNDTTSITYRVLLNLNHSEVYGYSITDLGGEHETRSNIFGEYDNDKRELSFRETGIVYTKSPVSQQDFCFINTTVKGFLFGKTKMIKTKFVGLFSDNTKCIDGELFMSSVEKVEKQMEKVTKKLNKTNRIPDSIKQKINPIKLMDSLNMNILRKNQVLSMFSKANQVKINIYDGGKLDGDKITIMVNGKPYLTNYEAQSHKKNLVLNLIEDKTSVVIKALNEGSIKPNTIVVELDDQKNTIKALSNLKTGETTRIDILKTN</sequence>